<evidence type="ECO:0000259" key="5">
    <source>
        <dbReference type="Pfam" id="PF12740"/>
    </source>
</evidence>
<sequence>MLFRAAFIALSVLIISLQAHATPGFRQVTLKGDQGVPLNVAVWYPAAVQKGVSETVGGNAAFVGTDIIRDALPASGKHPLLLISHGFNGSWRNLSWLASAMAAQGYIVAAPDHPGTTTFNHNPEDARKLWRRPGEISRVIDFVSQSSELTGTADPARIAAAGHSLGGWTVMSLAGARFDPLRLLHDCQRHVLRGDCKLTIRLGIDDASARNVFLSDWQDKRIKAVVSLDAGLAPGFTPVSLSKINIPVLILAAGNGMVGELPAPEESEYLANQMRVSLRKYILIKGATHFSFMQICKPGAEKIIDDESPGDGIVCHDDKDADRTALHQTITTEITVFLNSVLNYQAPAGEINAGKVLKAAETHD</sequence>
<evidence type="ECO:0000256" key="4">
    <source>
        <dbReference type="SAM" id="SignalP"/>
    </source>
</evidence>
<keyword evidence="7" id="KW-1185">Reference proteome</keyword>
<gene>
    <name evidence="6" type="ORF">FJW02_05995</name>
</gene>
<dbReference type="Pfam" id="PF12740">
    <property type="entry name" value="PETase"/>
    <property type="match status" value="1"/>
</dbReference>
<dbReference type="PIRSF" id="PIRSF031982">
    <property type="entry name" value="UCP031982_abhydr"/>
    <property type="match status" value="1"/>
</dbReference>
<comment type="caution">
    <text evidence="6">The sequence shown here is derived from an EMBL/GenBank/DDBJ whole genome shotgun (WGS) entry which is preliminary data.</text>
</comment>
<dbReference type="RefSeq" id="WP_140915710.1">
    <property type="nucleotide sequence ID" value="NZ_CP045721.1"/>
</dbReference>
<evidence type="ECO:0000313" key="7">
    <source>
        <dbReference type="Proteomes" id="UP000315469"/>
    </source>
</evidence>
<dbReference type="PANTHER" id="PTHR10272:SF0">
    <property type="entry name" value="PLATELET-ACTIVATING FACTOR ACETYLHYDROLASE"/>
    <property type="match status" value="1"/>
</dbReference>
<feature type="domain" description="PET hydrolase/cutinase-like" evidence="5">
    <location>
        <begin position="55"/>
        <end position="173"/>
    </location>
</feature>
<dbReference type="PANTHER" id="PTHR10272">
    <property type="entry name" value="PLATELET-ACTIVATING FACTOR ACETYLHYDROLASE"/>
    <property type="match status" value="1"/>
</dbReference>
<dbReference type="SUPFAM" id="SSF53474">
    <property type="entry name" value="alpha/beta-Hydrolases"/>
    <property type="match status" value="1"/>
</dbReference>
<name>A0ABY2ZM11_9GAMM</name>
<keyword evidence="4" id="KW-0732">Signal</keyword>
<protein>
    <submittedName>
        <fullName evidence="6">Alpha/beta fold hydrolase</fullName>
    </submittedName>
</protein>
<dbReference type="InterPro" id="IPR041127">
    <property type="entry name" value="PET_hydrolase/cutinase-like"/>
</dbReference>
<evidence type="ECO:0000256" key="1">
    <source>
        <dbReference type="ARBA" id="ARBA00022801"/>
    </source>
</evidence>
<feature type="chain" id="PRO_5045385348" evidence="4">
    <location>
        <begin position="22"/>
        <end position="364"/>
    </location>
</feature>
<keyword evidence="1 6" id="KW-0378">Hydrolase</keyword>
<evidence type="ECO:0000256" key="3">
    <source>
        <dbReference type="ARBA" id="ARBA00023098"/>
    </source>
</evidence>
<reference evidence="6 7" key="1">
    <citation type="submission" date="2019-06" db="EMBL/GenBank/DDBJ databases">
        <title>Taxogenomics and systematics of the genus Pantoea.</title>
        <authorList>
            <person name="Tambong J.T."/>
        </authorList>
    </citation>
    <scope>NUCLEOTIDE SEQUENCE [LARGE SCALE GENOMIC DNA]</scope>
    <source>
        <strain evidence="6 7">LMG 24197</strain>
    </source>
</reference>
<dbReference type="GeneID" id="90523340"/>
<dbReference type="Gene3D" id="3.40.50.1820">
    <property type="entry name" value="alpha/beta hydrolase"/>
    <property type="match status" value="1"/>
</dbReference>
<proteinExistence type="predicted"/>
<dbReference type="Proteomes" id="UP000315469">
    <property type="component" value="Unassembled WGS sequence"/>
</dbReference>
<feature type="signal peptide" evidence="4">
    <location>
        <begin position="1"/>
        <end position="21"/>
    </location>
</feature>
<dbReference type="EMBL" id="VHJB01000046">
    <property type="protein sequence ID" value="TPV39465.1"/>
    <property type="molecule type" value="Genomic_DNA"/>
</dbReference>
<dbReference type="InterPro" id="IPR016986">
    <property type="entry name" value="UCP031982_abhydr"/>
</dbReference>
<evidence type="ECO:0000313" key="6">
    <source>
        <dbReference type="EMBL" id="TPV39465.1"/>
    </source>
</evidence>
<dbReference type="InterPro" id="IPR029058">
    <property type="entry name" value="AB_hydrolase_fold"/>
</dbReference>
<accession>A0ABY2ZM11</accession>
<organism evidence="6 7">
    <name type="scientific">Pantoea eucalypti</name>
    <dbReference type="NCBI Taxonomy" id="470933"/>
    <lineage>
        <taxon>Bacteria</taxon>
        <taxon>Pseudomonadati</taxon>
        <taxon>Pseudomonadota</taxon>
        <taxon>Gammaproteobacteria</taxon>
        <taxon>Enterobacterales</taxon>
        <taxon>Erwiniaceae</taxon>
        <taxon>Pantoea</taxon>
    </lineage>
</organism>
<keyword evidence="2" id="KW-0442">Lipid degradation</keyword>
<dbReference type="GO" id="GO:0016787">
    <property type="term" value="F:hydrolase activity"/>
    <property type="evidence" value="ECO:0007669"/>
    <property type="project" value="UniProtKB-KW"/>
</dbReference>
<evidence type="ECO:0000256" key="2">
    <source>
        <dbReference type="ARBA" id="ARBA00022963"/>
    </source>
</evidence>
<keyword evidence="3" id="KW-0443">Lipid metabolism</keyword>